<proteinExistence type="predicted"/>
<dbReference type="OrthoDB" id="167809at2759"/>
<dbReference type="RefSeq" id="XP_040623754.1">
    <property type="nucleotide sequence ID" value="XM_040774120.1"/>
</dbReference>
<dbReference type="PANTHER" id="PTHR43540">
    <property type="entry name" value="PEROXYUREIDOACRYLATE/UREIDOACRYLATE AMIDOHYDROLASE-RELATED"/>
    <property type="match status" value="1"/>
</dbReference>
<dbReference type="HOGENOM" id="CLU_068979_0_0_1"/>
<organism evidence="1 2">
    <name type="scientific">Dacryopinax primogenitus (strain DJM 731)</name>
    <name type="common">Brown rot fungus</name>
    <dbReference type="NCBI Taxonomy" id="1858805"/>
    <lineage>
        <taxon>Eukaryota</taxon>
        <taxon>Fungi</taxon>
        <taxon>Dikarya</taxon>
        <taxon>Basidiomycota</taxon>
        <taxon>Agaricomycotina</taxon>
        <taxon>Dacrymycetes</taxon>
        <taxon>Dacrymycetales</taxon>
        <taxon>Dacrymycetaceae</taxon>
        <taxon>Dacryopinax</taxon>
    </lineage>
</organism>
<keyword evidence="2" id="KW-1185">Reference proteome</keyword>
<dbReference type="Gene3D" id="3.40.50.850">
    <property type="entry name" value="Isochorismatase-like"/>
    <property type="match status" value="1"/>
</dbReference>
<dbReference type="InterPro" id="IPR036380">
    <property type="entry name" value="Isochorismatase-like_sf"/>
</dbReference>
<dbReference type="PANTHER" id="PTHR43540:SF9">
    <property type="entry name" value="FAMILY HYDROLASE, PUTATIVE (AFU_ORTHOLOGUE AFUA_2G08700)-RELATED"/>
    <property type="match status" value="1"/>
</dbReference>
<reference evidence="1 2" key="1">
    <citation type="journal article" date="2012" name="Science">
        <title>The Paleozoic origin of enzymatic lignin decomposition reconstructed from 31 fungal genomes.</title>
        <authorList>
            <person name="Floudas D."/>
            <person name="Binder M."/>
            <person name="Riley R."/>
            <person name="Barry K."/>
            <person name="Blanchette R.A."/>
            <person name="Henrissat B."/>
            <person name="Martinez A.T."/>
            <person name="Otillar R."/>
            <person name="Spatafora J.W."/>
            <person name="Yadav J.S."/>
            <person name="Aerts A."/>
            <person name="Benoit I."/>
            <person name="Boyd A."/>
            <person name="Carlson A."/>
            <person name="Copeland A."/>
            <person name="Coutinho P.M."/>
            <person name="de Vries R.P."/>
            <person name="Ferreira P."/>
            <person name="Findley K."/>
            <person name="Foster B."/>
            <person name="Gaskell J."/>
            <person name="Glotzer D."/>
            <person name="Gorecki P."/>
            <person name="Heitman J."/>
            <person name="Hesse C."/>
            <person name="Hori C."/>
            <person name="Igarashi K."/>
            <person name="Jurgens J.A."/>
            <person name="Kallen N."/>
            <person name="Kersten P."/>
            <person name="Kohler A."/>
            <person name="Kuees U."/>
            <person name="Kumar T.K.A."/>
            <person name="Kuo A."/>
            <person name="LaButti K."/>
            <person name="Larrondo L.F."/>
            <person name="Lindquist E."/>
            <person name="Ling A."/>
            <person name="Lombard V."/>
            <person name="Lucas S."/>
            <person name="Lundell T."/>
            <person name="Martin R."/>
            <person name="McLaughlin D.J."/>
            <person name="Morgenstern I."/>
            <person name="Morin E."/>
            <person name="Murat C."/>
            <person name="Nagy L.G."/>
            <person name="Nolan M."/>
            <person name="Ohm R.A."/>
            <person name="Patyshakuliyeva A."/>
            <person name="Rokas A."/>
            <person name="Ruiz-Duenas F.J."/>
            <person name="Sabat G."/>
            <person name="Salamov A."/>
            <person name="Samejima M."/>
            <person name="Schmutz J."/>
            <person name="Slot J.C."/>
            <person name="St John F."/>
            <person name="Stenlid J."/>
            <person name="Sun H."/>
            <person name="Sun S."/>
            <person name="Syed K."/>
            <person name="Tsang A."/>
            <person name="Wiebenga A."/>
            <person name="Young D."/>
            <person name="Pisabarro A."/>
            <person name="Eastwood D.C."/>
            <person name="Martin F."/>
            <person name="Cullen D."/>
            <person name="Grigoriev I.V."/>
            <person name="Hibbett D.S."/>
        </authorList>
    </citation>
    <scope>NUCLEOTIDE SEQUENCE [LARGE SCALE GENOMIC DNA]</scope>
    <source>
        <strain evidence="1 2">DJM-731 SS1</strain>
    </source>
</reference>
<evidence type="ECO:0000313" key="2">
    <source>
        <dbReference type="Proteomes" id="UP000030653"/>
    </source>
</evidence>
<sequence length="155" mass="17476">MQNYFLHPDLSARATLGRAAVDPTLKMIDAFRAKGMKIAWVQWGIDEYDLTHLLSPSFLYGFSSNKTRDDSSFCTEMGFVANGTIDAGKKLCRGSWNAHQYGPLYDSYLEGLKLGTDFYFNKNTLSGLWGTTTPFEMWLHDTRVTTLFFGGVNTD</sequence>
<accession>M5FUE4</accession>
<dbReference type="GeneID" id="63689182"/>
<dbReference type="AlphaFoldDB" id="M5FUE4"/>
<evidence type="ECO:0000313" key="1">
    <source>
        <dbReference type="EMBL" id="EJT96856.1"/>
    </source>
</evidence>
<dbReference type="Proteomes" id="UP000030653">
    <property type="component" value="Unassembled WGS sequence"/>
</dbReference>
<gene>
    <name evidence="1" type="ORF">DACRYDRAFT_25329</name>
</gene>
<name>M5FUE4_DACPD</name>
<dbReference type="OMA" id="MEISRNW"/>
<dbReference type="EMBL" id="JH795879">
    <property type="protein sequence ID" value="EJT96856.1"/>
    <property type="molecule type" value="Genomic_DNA"/>
</dbReference>
<dbReference type="SUPFAM" id="SSF52499">
    <property type="entry name" value="Isochorismatase-like hydrolases"/>
    <property type="match status" value="1"/>
</dbReference>
<dbReference type="STRING" id="1858805.M5FUE4"/>
<dbReference type="InterPro" id="IPR050272">
    <property type="entry name" value="Isochorismatase-like_hydrls"/>
</dbReference>
<protein>
    <submittedName>
        <fullName evidence="1">Uncharacterized protein</fullName>
    </submittedName>
</protein>